<dbReference type="Proteomes" id="UP000032431">
    <property type="component" value="Chromosome I"/>
</dbReference>
<accession>A0A078KRG6</accession>
<dbReference type="KEGG" id="ccel:CCDG5_0588"/>
<dbReference type="HOGENOM" id="CLU_137811_0_0_9"/>
<evidence type="ECO:0000313" key="1">
    <source>
        <dbReference type="EMBL" id="CDZ23719.1"/>
    </source>
</evidence>
<dbReference type="PATRIC" id="fig|29343.3.peg.608"/>
<evidence type="ECO:0008006" key="3">
    <source>
        <dbReference type="Google" id="ProtNLM"/>
    </source>
</evidence>
<evidence type="ECO:0000313" key="2">
    <source>
        <dbReference type="Proteomes" id="UP000032431"/>
    </source>
</evidence>
<reference evidence="2" key="1">
    <citation type="submission" date="2014-07" db="EMBL/GenBank/DDBJ databases">
        <authorList>
            <person name="Wibberg D."/>
        </authorList>
    </citation>
    <scope>NUCLEOTIDE SEQUENCE [LARGE SCALE GENOMIC DNA]</scope>
    <source>
        <strain evidence="2">DG5</strain>
    </source>
</reference>
<dbReference type="InterPro" id="IPR024307">
    <property type="entry name" value="YmaF"/>
</dbReference>
<protein>
    <recommendedName>
        <fullName evidence="3">YmaF family protein</fullName>
    </recommendedName>
</protein>
<keyword evidence="2" id="KW-1185">Reference proteome</keyword>
<dbReference type="EMBL" id="LM995447">
    <property type="protein sequence ID" value="CDZ23719.1"/>
    <property type="molecule type" value="Genomic_DNA"/>
</dbReference>
<name>A0A078KRG6_9FIRM</name>
<dbReference type="Pfam" id="PF12788">
    <property type="entry name" value="YmaF"/>
    <property type="match status" value="1"/>
</dbReference>
<organism evidence="1 2">
    <name type="scientific">[Clostridium] cellulosi</name>
    <dbReference type="NCBI Taxonomy" id="29343"/>
    <lineage>
        <taxon>Bacteria</taxon>
        <taxon>Bacillati</taxon>
        <taxon>Bacillota</taxon>
        <taxon>Clostridia</taxon>
        <taxon>Eubacteriales</taxon>
        <taxon>Oscillospiraceae</taxon>
        <taxon>Oscillospiraceae incertae sedis</taxon>
    </lineage>
</organism>
<dbReference type="STRING" id="29343.CCDG5_0588"/>
<proteinExistence type="predicted"/>
<dbReference type="AlphaFoldDB" id="A0A078KRG6"/>
<sequence length="135" mass="15511">MYKQSYWDKYAYDCEARCAPYGHGREMQTHTHEFMGSTKIAEKGVECHNHRFAGVSGEAIPLPYGDHKHAIFVRTDFFGHFHFIRAFTGPAIPVGNGKHVHFVKGFTSLNDGHYHEFQLATLIEDPLRHDGRLYC</sequence>
<gene>
    <name evidence="1" type="ORF">CCDG5_0588</name>
</gene>